<keyword evidence="2" id="KW-1185">Reference proteome</keyword>
<dbReference type="EMBL" id="WKKF01000002">
    <property type="protein sequence ID" value="MRX54685.1"/>
    <property type="molecule type" value="Genomic_DNA"/>
</dbReference>
<proteinExistence type="predicted"/>
<protein>
    <submittedName>
        <fullName evidence="1">Uncharacterized protein</fullName>
    </submittedName>
</protein>
<evidence type="ECO:0000313" key="2">
    <source>
        <dbReference type="Proteomes" id="UP000441585"/>
    </source>
</evidence>
<reference evidence="1 2" key="1">
    <citation type="submission" date="2019-11" db="EMBL/GenBank/DDBJ databases">
        <title>Bacillus idriensis genome.</title>
        <authorList>
            <person name="Konopka E.N."/>
            <person name="Newman J.D."/>
        </authorList>
    </citation>
    <scope>NUCLEOTIDE SEQUENCE [LARGE SCALE GENOMIC DNA]</scope>
    <source>
        <strain evidence="1 2">DSM 19097</strain>
    </source>
</reference>
<comment type="caution">
    <text evidence="1">The sequence shown here is derived from an EMBL/GenBank/DDBJ whole genome shotgun (WGS) entry which is preliminary data.</text>
</comment>
<sequence length="148" mass="16141">MSKNATPNTASPTFQWISNENYGNGSAYVTIDKQQRLYLSTGTRSLLKLGPSGKGIGIPANLIVGYDGVNKRLIIAKPEVVRATDVKPFKFDARSYSSARNFVGKIGIKANELPLRFVHVGREYGAYPAGAEIFQLDDYEAPDEVGRG</sequence>
<dbReference type="Proteomes" id="UP000441585">
    <property type="component" value="Unassembled WGS sequence"/>
</dbReference>
<dbReference type="RefSeq" id="WP_154318698.1">
    <property type="nucleotide sequence ID" value="NZ_CAJGAA010000002.1"/>
</dbReference>
<evidence type="ECO:0000313" key="1">
    <source>
        <dbReference type="EMBL" id="MRX54685.1"/>
    </source>
</evidence>
<dbReference type="AlphaFoldDB" id="A0A6I2M8P3"/>
<accession>A0A6I2M8P3</accession>
<gene>
    <name evidence="1" type="ORF">GJU41_11945</name>
</gene>
<organism evidence="1 2">
    <name type="scientific">Metabacillus idriensis</name>
    <dbReference type="NCBI Taxonomy" id="324768"/>
    <lineage>
        <taxon>Bacteria</taxon>
        <taxon>Bacillati</taxon>
        <taxon>Bacillota</taxon>
        <taxon>Bacilli</taxon>
        <taxon>Bacillales</taxon>
        <taxon>Bacillaceae</taxon>
        <taxon>Metabacillus</taxon>
    </lineage>
</organism>
<name>A0A6I2M8P3_9BACI</name>